<reference evidence="2" key="1">
    <citation type="submission" date="2015-10" db="EMBL/GenBank/DDBJ databases">
        <authorList>
            <person name="Gilbert D.G."/>
        </authorList>
    </citation>
    <scope>NUCLEOTIDE SEQUENCE</scope>
</reference>
<sequence>MKFLIVFIVLMMQARLPLPQRSTRSRSFNKWLQLCRKLPKFAWVHRHVRYTLVVIVPTVAISAAFFWAEHWAWGLGTVLLEILLLTYVLSHISIGKHIADYRHDLSEGDTQGAYHCAEQFLAVPEVTVTDDISAMNEQVIRALLHRWFEYFFLMVFWYMVADVAGVLLAWFSVQYARAQECDDRAWRYLHWLEWGPVRLLGLTYGLAGNFMRALPVWRQQLWQLDAHSADILFNVASSALSASDEQRRWHKADENAAEAARDLDEWHSLHLRSVSIWMVVIAVAAVGGVLL</sequence>
<proteinExistence type="predicted"/>
<keyword evidence="1" id="KW-0472">Membrane</keyword>
<feature type="transmembrane region" description="Helical" evidence="1">
    <location>
        <begin position="48"/>
        <end position="68"/>
    </location>
</feature>
<evidence type="ECO:0000256" key="1">
    <source>
        <dbReference type="SAM" id="Phobius"/>
    </source>
</evidence>
<dbReference type="PANTHER" id="PTHR38684">
    <property type="entry name" value="PROTEIN AMPE"/>
    <property type="match status" value="1"/>
</dbReference>
<dbReference type="GO" id="GO:0005886">
    <property type="term" value="C:plasma membrane"/>
    <property type="evidence" value="ECO:0007669"/>
    <property type="project" value="TreeGrafter"/>
</dbReference>
<name>A0A160TG40_9ZZZZ</name>
<dbReference type="PANTHER" id="PTHR38684:SF1">
    <property type="entry name" value="PROTEIN AMPE"/>
    <property type="match status" value="1"/>
</dbReference>
<gene>
    <name evidence="2" type="ORF">MGWOODY_Tha3017</name>
</gene>
<dbReference type="EMBL" id="CZQC01000058">
    <property type="protein sequence ID" value="CUS41969.1"/>
    <property type="molecule type" value="Genomic_DNA"/>
</dbReference>
<feature type="transmembrane region" description="Helical" evidence="1">
    <location>
        <begin position="269"/>
        <end position="290"/>
    </location>
</feature>
<dbReference type="AlphaFoldDB" id="A0A160TG40"/>
<dbReference type="Pfam" id="PF17113">
    <property type="entry name" value="AmpE"/>
    <property type="match status" value="1"/>
</dbReference>
<dbReference type="InterPro" id="IPR031347">
    <property type="entry name" value="AmpE"/>
</dbReference>
<keyword evidence="1" id="KW-0812">Transmembrane</keyword>
<accession>A0A160TG40</accession>
<feature type="transmembrane region" description="Helical" evidence="1">
    <location>
        <begin position="75"/>
        <end position="94"/>
    </location>
</feature>
<feature type="transmembrane region" description="Helical" evidence="1">
    <location>
        <begin position="150"/>
        <end position="171"/>
    </location>
</feature>
<dbReference type="InterPro" id="IPR052966">
    <property type="entry name" value="Beta-lactamase_Reg"/>
</dbReference>
<protein>
    <submittedName>
        <fullName evidence="2">AmpE protein</fullName>
    </submittedName>
</protein>
<organism evidence="2">
    <name type="scientific">hydrothermal vent metagenome</name>
    <dbReference type="NCBI Taxonomy" id="652676"/>
    <lineage>
        <taxon>unclassified sequences</taxon>
        <taxon>metagenomes</taxon>
        <taxon>ecological metagenomes</taxon>
    </lineage>
</organism>
<keyword evidence="1" id="KW-1133">Transmembrane helix</keyword>
<dbReference type="GO" id="GO:0046677">
    <property type="term" value="P:response to antibiotic"/>
    <property type="evidence" value="ECO:0007669"/>
    <property type="project" value="TreeGrafter"/>
</dbReference>
<evidence type="ECO:0000313" key="2">
    <source>
        <dbReference type="EMBL" id="CUS41969.1"/>
    </source>
</evidence>